<evidence type="ECO:0000256" key="6">
    <source>
        <dbReference type="ARBA" id="ARBA00023145"/>
    </source>
</evidence>
<evidence type="ECO:0000313" key="15">
    <source>
        <dbReference type="Proteomes" id="UP000677152"/>
    </source>
</evidence>
<feature type="disulfide bond" evidence="9">
    <location>
        <begin position="295"/>
        <end position="305"/>
    </location>
</feature>
<feature type="active site" description="Charge relay system" evidence="8">
    <location>
        <position position="339"/>
    </location>
</feature>
<dbReference type="EMBL" id="CP073249">
    <property type="protein sequence ID" value="QUF04653.1"/>
    <property type="molecule type" value="Genomic_DNA"/>
</dbReference>
<accession>A0AA45R4I3</accession>
<dbReference type="PIRSF" id="PIRSF001134">
    <property type="entry name" value="Streptogrisin"/>
    <property type="match status" value="1"/>
</dbReference>
<dbReference type="InterPro" id="IPR001316">
    <property type="entry name" value="Pept_S1A_streptogrisin"/>
</dbReference>
<dbReference type="PRINTS" id="PR00861">
    <property type="entry name" value="ALYTICPTASE"/>
</dbReference>
<evidence type="ECO:0000256" key="3">
    <source>
        <dbReference type="ARBA" id="ARBA00022729"/>
    </source>
</evidence>
<protein>
    <submittedName>
        <fullName evidence="14">S1 family peptidase</fullName>
    </submittedName>
</protein>
<dbReference type="InterPro" id="IPR009003">
    <property type="entry name" value="Peptidase_S1_PA"/>
</dbReference>
<evidence type="ECO:0000259" key="13">
    <source>
        <dbReference type="Pfam" id="PF02983"/>
    </source>
</evidence>
<evidence type="ECO:0000256" key="10">
    <source>
        <dbReference type="SAM" id="Coils"/>
    </source>
</evidence>
<feature type="domain" description="Peptidase S1A alpha-lytic prodomain" evidence="13">
    <location>
        <begin position="115"/>
        <end position="172"/>
    </location>
</feature>
<dbReference type="InterPro" id="IPR004236">
    <property type="entry name" value="Pept_S1_alpha_lytic"/>
</dbReference>
<dbReference type="Gene3D" id="3.30.300.50">
    <property type="match status" value="2"/>
</dbReference>
<organism evidence="14 15">
    <name type="scientific">Actinosynnema pretiosum subsp. pretiosum</name>
    <dbReference type="NCBI Taxonomy" id="103721"/>
    <lineage>
        <taxon>Bacteria</taxon>
        <taxon>Bacillati</taxon>
        <taxon>Actinomycetota</taxon>
        <taxon>Actinomycetes</taxon>
        <taxon>Pseudonocardiales</taxon>
        <taxon>Pseudonocardiaceae</taxon>
        <taxon>Actinosynnema</taxon>
    </lineage>
</organism>
<proteinExistence type="inferred from homology"/>
<evidence type="ECO:0000259" key="12">
    <source>
        <dbReference type="Pfam" id="PF00089"/>
    </source>
</evidence>
<dbReference type="GO" id="GO:0005576">
    <property type="term" value="C:extracellular region"/>
    <property type="evidence" value="ECO:0007669"/>
    <property type="project" value="InterPro"/>
</dbReference>
<evidence type="ECO:0000256" key="5">
    <source>
        <dbReference type="ARBA" id="ARBA00022825"/>
    </source>
</evidence>
<dbReference type="Proteomes" id="UP000677152">
    <property type="component" value="Chromosome"/>
</dbReference>
<keyword evidence="4" id="KW-0378">Hydrolase</keyword>
<feature type="disulfide bond" evidence="9">
    <location>
        <begin position="333"/>
        <end position="370"/>
    </location>
</feature>
<evidence type="ECO:0000256" key="8">
    <source>
        <dbReference type="PIRSR" id="PIRSR001134-1"/>
    </source>
</evidence>
<dbReference type="PROSITE" id="PS00134">
    <property type="entry name" value="TRYPSIN_HIS"/>
    <property type="match status" value="1"/>
</dbReference>
<dbReference type="GO" id="GO:0004252">
    <property type="term" value="F:serine-type endopeptidase activity"/>
    <property type="evidence" value="ECO:0007669"/>
    <property type="project" value="InterPro"/>
</dbReference>
<keyword evidence="5" id="KW-0720">Serine protease</keyword>
<keyword evidence="2" id="KW-0645">Protease</keyword>
<dbReference type="InterPro" id="IPR035070">
    <property type="entry name" value="Streptogrisin_prodomain"/>
</dbReference>
<name>A0AA45R4I3_9PSEU</name>
<dbReference type="InterPro" id="IPR043504">
    <property type="entry name" value="Peptidase_S1_PA_chymotrypsin"/>
</dbReference>
<feature type="active site" description="Charge relay system" evidence="8">
    <location>
        <position position="227"/>
    </location>
</feature>
<evidence type="ECO:0000256" key="2">
    <source>
        <dbReference type="ARBA" id="ARBA00022670"/>
    </source>
</evidence>
<dbReference type="Gene3D" id="2.40.10.10">
    <property type="entry name" value="Trypsin-like serine proteases"/>
    <property type="match status" value="2"/>
</dbReference>
<keyword evidence="6" id="KW-0865">Zymogen</keyword>
<dbReference type="CDD" id="cd21112">
    <property type="entry name" value="alphaLP-like"/>
    <property type="match status" value="1"/>
</dbReference>
<feature type="coiled-coil region" evidence="10">
    <location>
        <begin position="113"/>
        <end position="140"/>
    </location>
</feature>
<evidence type="ECO:0000256" key="4">
    <source>
        <dbReference type="ARBA" id="ARBA00022801"/>
    </source>
</evidence>
<dbReference type="AlphaFoldDB" id="A0AA45R4I3"/>
<evidence type="ECO:0000313" key="14">
    <source>
        <dbReference type="EMBL" id="QUF04653.1"/>
    </source>
</evidence>
<dbReference type="Pfam" id="PF02983">
    <property type="entry name" value="Pro_Al_protease"/>
    <property type="match status" value="1"/>
</dbReference>
<comment type="similarity">
    <text evidence="1">Belongs to the peptidase S1 family.</text>
</comment>
<dbReference type="GO" id="GO:0006508">
    <property type="term" value="P:proteolysis"/>
    <property type="evidence" value="ECO:0007669"/>
    <property type="project" value="UniProtKB-KW"/>
</dbReference>
<feature type="signal peptide" evidence="11">
    <location>
        <begin position="1"/>
        <end position="23"/>
    </location>
</feature>
<evidence type="ECO:0000256" key="11">
    <source>
        <dbReference type="SAM" id="SignalP"/>
    </source>
</evidence>
<evidence type="ECO:0000256" key="9">
    <source>
        <dbReference type="PIRSR" id="PIRSR001134-2"/>
    </source>
</evidence>
<feature type="disulfide bond" evidence="9">
    <location>
        <begin position="206"/>
        <end position="228"/>
    </location>
</feature>
<gene>
    <name evidence="14" type="ORF">KCV87_00445</name>
</gene>
<dbReference type="InterPro" id="IPR018114">
    <property type="entry name" value="TRYPSIN_HIS"/>
</dbReference>
<keyword evidence="10" id="KW-0175">Coiled coil</keyword>
<feature type="domain" description="Peptidase S1" evidence="12">
    <location>
        <begin position="219"/>
        <end position="358"/>
    </location>
</feature>
<evidence type="ECO:0000256" key="1">
    <source>
        <dbReference type="ARBA" id="ARBA00007664"/>
    </source>
</evidence>
<sequence length="401" mass="41905">MHALLRLAVVGASITALTAGATAAPRAATAAPSPDAGLISAMRRDLGLTEAQSVSLREKQDAAITLNEDLTNQLGDTFAGSWFDPADGVLTVNVSDPARAPEVEQAGGRARVVTRTSAELDAIKGELDAASEQRKALSATAGLASWHVDPKTNSVVVTVVDGQHPVVLDALARHGDAVTVEHVAQAPSTTKWMNGGERISSGGSLCSAGFNAVNPGTGKTFLLTAGHCVSPGANVAGEGGHHFGTVLESFFPHWDHALIEAENTAYWQQGPYVQTNDGYLTVGPAQDLPVGTAMCKYGITTLWSCGAITAKDETVQYQGKPEPVRYLTRNTACAEPGDSGGANVAYTPAWTAEGMTSGASLVEVDGQKRCLAAVGEQNRSWYYPVAKALEWYGPRFGVTLM</sequence>
<dbReference type="SUPFAM" id="SSF50494">
    <property type="entry name" value="Trypsin-like serine proteases"/>
    <property type="match status" value="1"/>
</dbReference>
<feature type="chain" id="PRO_5041372994" evidence="11">
    <location>
        <begin position="24"/>
        <end position="401"/>
    </location>
</feature>
<dbReference type="Pfam" id="PF00089">
    <property type="entry name" value="Trypsin"/>
    <property type="match status" value="1"/>
</dbReference>
<keyword evidence="3 11" id="KW-0732">Signal</keyword>
<keyword evidence="7 9" id="KW-1015">Disulfide bond</keyword>
<evidence type="ECO:0000256" key="7">
    <source>
        <dbReference type="ARBA" id="ARBA00023157"/>
    </source>
</evidence>
<reference evidence="14" key="1">
    <citation type="submission" date="2021-04" db="EMBL/GenBank/DDBJ databases">
        <title>Genomic sequence of Actinosynnema pretiosum subsp. pretiosum ATCC 31280 (C-14919).</title>
        <authorList>
            <person name="Bai L."/>
            <person name="Wang X."/>
            <person name="Xiao Y."/>
        </authorList>
    </citation>
    <scope>NUCLEOTIDE SEQUENCE</scope>
    <source>
        <strain evidence="14">ATCC 31280</strain>
    </source>
</reference>
<dbReference type="InterPro" id="IPR001254">
    <property type="entry name" value="Trypsin_dom"/>
</dbReference>
<feature type="active site" description="Charge relay system" evidence="8">
    <location>
        <position position="255"/>
    </location>
</feature>